<feature type="domain" description="M23ase beta-sheet core" evidence="1">
    <location>
        <begin position="195"/>
        <end position="278"/>
    </location>
</feature>
<protein>
    <recommendedName>
        <fullName evidence="1">M23ase beta-sheet core domain-containing protein</fullName>
    </recommendedName>
</protein>
<gene>
    <name evidence="2" type="ORF">PAECIP111892_05617</name>
</gene>
<sequence>MEQNSGIKGRRKERIRNLLDENPEAAAPPLFTLTDNVTSYKEWGLGERSEIHTGPEPDPELLWKQQRGGWMDEGGGGGTPRFAAGFIRRTVASVLVFGAVWGIFMSREPWAVKAQDFITDVLSNDMDFAAAQVWYEAHFNGAPSFIPIFGEDEVPAQKVNASHTLSAPLEGSIVRAFASTLKGVEIMPLDDSSGNVTVKSVDTGRVLSVSKEAQGGIRVVVRHTGNITAEYGHLSGTRLSADDWVQSGDTVGWMQETESQDSPLLFFAIMKDKTYIDPAEVVSFD</sequence>
<name>A0ABM9CX90_9BACL</name>
<dbReference type="InterPro" id="IPR011055">
    <property type="entry name" value="Dup_hybrid_motif"/>
</dbReference>
<reference evidence="2" key="1">
    <citation type="submission" date="2022-01" db="EMBL/GenBank/DDBJ databases">
        <authorList>
            <person name="Criscuolo A."/>
        </authorList>
    </citation>
    <scope>NUCLEOTIDE SEQUENCE</scope>
    <source>
        <strain evidence="2">CIP111892</strain>
    </source>
</reference>
<dbReference type="CDD" id="cd12797">
    <property type="entry name" value="M23_peptidase"/>
    <property type="match status" value="1"/>
</dbReference>
<dbReference type="EMBL" id="CAKMMG010000016">
    <property type="protein sequence ID" value="CAH1225436.1"/>
    <property type="molecule type" value="Genomic_DNA"/>
</dbReference>
<dbReference type="PANTHER" id="PTHR21666:SF270">
    <property type="entry name" value="MUREIN HYDROLASE ACTIVATOR ENVC"/>
    <property type="match status" value="1"/>
</dbReference>
<dbReference type="Pfam" id="PF01551">
    <property type="entry name" value="Peptidase_M23"/>
    <property type="match status" value="1"/>
</dbReference>
<keyword evidence="3" id="KW-1185">Reference proteome</keyword>
<evidence type="ECO:0000313" key="3">
    <source>
        <dbReference type="Proteomes" id="UP000838324"/>
    </source>
</evidence>
<accession>A0ABM9CX90</accession>
<evidence type="ECO:0000259" key="1">
    <source>
        <dbReference type="Pfam" id="PF01551"/>
    </source>
</evidence>
<comment type="caution">
    <text evidence="2">The sequence shown here is derived from an EMBL/GenBank/DDBJ whole genome shotgun (WGS) entry which is preliminary data.</text>
</comment>
<dbReference type="InterPro" id="IPR016047">
    <property type="entry name" value="M23ase_b-sheet_dom"/>
</dbReference>
<evidence type="ECO:0000313" key="2">
    <source>
        <dbReference type="EMBL" id="CAH1225436.1"/>
    </source>
</evidence>
<organism evidence="2 3">
    <name type="scientific">Paenibacillus auburnensis</name>
    <dbReference type="NCBI Taxonomy" id="2905649"/>
    <lineage>
        <taxon>Bacteria</taxon>
        <taxon>Bacillati</taxon>
        <taxon>Bacillota</taxon>
        <taxon>Bacilli</taxon>
        <taxon>Bacillales</taxon>
        <taxon>Paenibacillaceae</taxon>
        <taxon>Paenibacillus</taxon>
    </lineage>
</organism>
<proteinExistence type="predicted"/>
<dbReference type="Proteomes" id="UP000838324">
    <property type="component" value="Unassembled WGS sequence"/>
</dbReference>
<dbReference type="PANTHER" id="PTHR21666">
    <property type="entry name" value="PEPTIDASE-RELATED"/>
    <property type="match status" value="1"/>
</dbReference>
<dbReference type="InterPro" id="IPR050570">
    <property type="entry name" value="Cell_wall_metabolism_enzyme"/>
</dbReference>
<dbReference type="Gene3D" id="2.70.70.10">
    <property type="entry name" value="Glucose Permease (Domain IIA)"/>
    <property type="match status" value="1"/>
</dbReference>
<dbReference type="RefSeq" id="WP_236337465.1">
    <property type="nucleotide sequence ID" value="NZ_CAKMMG010000016.1"/>
</dbReference>
<dbReference type="SUPFAM" id="SSF51261">
    <property type="entry name" value="Duplicated hybrid motif"/>
    <property type="match status" value="1"/>
</dbReference>